<dbReference type="PROSITE" id="PS00107">
    <property type="entry name" value="PROTEIN_KINASE_ATP"/>
    <property type="match status" value="1"/>
</dbReference>
<protein>
    <recommendedName>
        <fullName evidence="7">Protein kinase domain-containing protein</fullName>
    </recommendedName>
</protein>
<dbReference type="SMART" id="SM00220">
    <property type="entry name" value="S_TKc"/>
    <property type="match status" value="1"/>
</dbReference>
<dbReference type="InterPro" id="IPR017441">
    <property type="entry name" value="Protein_kinase_ATP_BS"/>
</dbReference>
<keyword evidence="3 6" id="KW-0547">Nucleotide-binding</keyword>
<name>A0A8S1QXK9_9CILI</name>
<evidence type="ECO:0000313" key="8">
    <source>
        <dbReference type="EMBL" id="CAD8119694.1"/>
    </source>
</evidence>
<comment type="caution">
    <text evidence="8">The sequence shown here is derived from an EMBL/GenBank/DDBJ whole genome shotgun (WGS) entry which is preliminary data.</text>
</comment>
<keyword evidence="2" id="KW-0808">Transferase</keyword>
<evidence type="ECO:0000256" key="5">
    <source>
        <dbReference type="ARBA" id="ARBA00022840"/>
    </source>
</evidence>
<gene>
    <name evidence="8" type="ORF">PSON_ATCC_30995.1.T1220105</name>
</gene>
<evidence type="ECO:0000256" key="6">
    <source>
        <dbReference type="PROSITE-ProRule" id="PRU10141"/>
    </source>
</evidence>
<keyword evidence="9" id="KW-1185">Reference proteome</keyword>
<dbReference type="PANTHER" id="PTHR24345:SF0">
    <property type="entry name" value="CELL CYCLE SERINE_THREONINE-PROTEIN KINASE CDC5_MSD2"/>
    <property type="match status" value="1"/>
</dbReference>
<dbReference type="Proteomes" id="UP000692954">
    <property type="component" value="Unassembled WGS sequence"/>
</dbReference>
<keyword evidence="4" id="KW-0418">Kinase</keyword>
<dbReference type="AlphaFoldDB" id="A0A8S1QXK9"/>
<reference evidence="8" key="1">
    <citation type="submission" date="2021-01" db="EMBL/GenBank/DDBJ databases">
        <authorList>
            <consortium name="Genoscope - CEA"/>
            <person name="William W."/>
        </authorList>
    </citation>
    <scope>NUCLEOTIDE SEQUENCE</scope>
</reference>
<dbReference type="PROSITE" id="PS50011">
    <property type="entry name" value="PROTEIN_KINASE_DOM"/>
    <property type="match status" value="1"/>
</dbReference>
<evidence type="ECO:0000256" key="3">
    <source>
        <dbReference type="ARBA" id="ARBA00022741"/>
    </source>
</evidence>
<feature type="domain" description="Protein kinase" evidence="7">
    <location>
        <begin position="137"/>
        <end position="277"/>
    </location>
</feature>
<dbReference type="Pfam" id="PF00069">
    <property type="entry name" value="Pkinase"/>
    <property type="match status" value="1"/>
</dbReference>
<evidence type="ECO:0000256" key="4">
    <source>
        <dbReference type="ARBA" id="ARBA00022777"/>
    </source>
</evidence>
<dbReference type="PANTHER" id="PTHR24345">
    <property type="entry name" value="SERINE/THREONINE-PROTEIN KINASE PLK"/>
    <property type="match status" value="1"/>
</dbReference>
<evidence type="ECO:0000259" key="7">
    <source>
        <dbReference type="PROSITE" id="PS50011"/>
    </source>
</evidence>
<accession>A0A8S1QXK9</accession>
<dbReference type="GO" id="GO:0004674">
    <property type="term" value="F:protein serine/threonine kinase activity"/>
    <property type="evidence" value="ECO:0007669"/>
    <property type="project" value="UniProtKB-KW"/>
</dbReference>
<keyword evidence="1" id="KW-0723">Serine/threonine-protein kinase</keyword>
<keyword evidence="5 6" id="KW-0067">ATP-binding</keyword>
<sequence length="277" mass="32792">MSYVSSWPVFVECDTSTKFWNRNDCVVDNSILLSEELKKTDYKSVTIKERTYVLNNKGQFYYLKQDKLRWVQLNTQMSVKLIELKLPQRDHDVVKVIRIKKNQRVYACFWNIDYQKTFEYFKRIAGFCVCQNFEQLYTFQDLLGKGGYSKVYKLCPVNKLPYQKQFYAGKVYNKVEVNSKKNLMSISQLIRQECEILKKLNSPFILNLFEIIQLDEQLILITELLSSGSLYQLLKEKVRIQEMEASGIIMRIALGLQCLHRVCSQGYKIRECIARQR</sequence>
<feature type="binding site" evidence="6">
    <location>
        <position position="170"/>
    </location>
    <ligand>
        <name>ATP</name>
        <dbReference type="ChEBI" id="CHEBI:30616"/>
    </ligand>
</feature>
<dbReference type="EMBL" id="CAJJDN010000122">
    <property type="protein sequence ID" value="CAD8119694.1"/>
    <property type="molecule type" value="Genomic_DNA"/>
</dbReference>
<dbReference type="InterPro" id="IPR000719">
    <property type="entry name" value="Prot_kinase_dom"/>
</dbReference>
<evidence type="ECO:0000256" key="2">
    <source>
        <dbReference type="ARBA" id="ARBA00022679"/>
    </source>
</evidence>
<evidence type="ECO:0000256" key="1">
    <source>
        <dbReference type="ARBA" id="ARBA00022527"/>
    </source>
</evidence>
<dbReference type="GO" id="GO:0005524">
    <property type="term" value="F:ATP binding"/>
    <property type="evidence" value="ECO:0007669"/>
    <property type="project" value="UniProtKB-UniRule"/>
</dbReference>
<dbReference type="GO" id="GO:0005634">
    <property type="term" value="C:nucleus"/>
    <property type="evidence" value="ECO:0007669"/>
    <property type="project" value="TreeGrafter"/>
</dbReference>
<organism evidence="8 9">
    <name type="scientific">Paramecium sonneborni</name>
    <dbReference type="NCBI Taxonomy" id="65129"/>
    <lineage>
        <taxon>Eukaryota</taxon>
        <taxon>Sar</taxon>
        <taxon>Alveolata</taxon>
        <taxon>Ciliophora</taxon>
        <taxon>Intramacronucleata</taxon>
        <taxon>Oligohymenophorea</taxon>
        <taxon>Peniculida</taxon>
        <taxon>Parameciidae</taxon>
        <taxon>Paramecium</taxon>
    </lineage>
</organism>
<proteinExistence type="predicted"/>
<evidence type="ECO:0000313" key="9">
    <source>
        <dbReference type="Proteomes" id="UP000692954"/>
    </source>
</evidence>